<feature type="transmembrane region" description="Helical" evidence="1">
    <location>
        <begin position="58"/>
        <end position="81"/>
    </location>
</feature>
<name>A0A829W7J3_9FIRM</name>
<gene>
    <name evidence="3" type="ORF">Ccl03g_39500</name>
</gene>
<dbReference type="Proteomes" id="UP000315200">
    <property type="component" value="Unassembled WGS sequence"/>
</dbReference>
<reference evidence="3 4" key="1">
    <citation type="submission" date="2019-06" db="EMBL/GenBank/DDBJ databases">
        <title>Draft genome sequence of [Clostridium] clostridioforme NBRC 113352.</title>
        <authorList>
            <person name="Miura T."/>
            <person name="Furukawa M."/>
            <person name="Shimamura M."/>
            <person name="Ohyama Y."/>
            <person name="Yamazoe A."/>
            <person name="Kawasaki H."/>
        </authorList>
    </citation>
    <scope>NUCLEOTIDE SEQUENCE [LARGE SCALE GENOMIC DNA]</scope>
    <source>
        <strain evidence="3 4">NBRC 113352</strain>
    </source>
</reference>
<keyword evidence="1" id="KW-0472">Membrane</keyword>
<sequence>MSEYVSALMVCLQPANLLLIVAMVSLGIVFGAIPGLSATLGIALLLPVTFGLSTETSFVLLLAIWIGGVSGTFISAVLIGIPGSSSAIATCFDGFPMTKNGQASKALGIGMTAIPEPIPGRNPIHRPDTNTKKRQKGCRLYGSSTVKAAARPSLYIRPILPY</sequence>
<dbReference type="Pfam" id="PF01970">
    <property type="entry name" value="TctA"/>
    <property type="match status" value="1"/>
</dbReference>
<accession>A0A829W7J3</accession>
<dbReference type="PANTHER" id="PTHR35342:SF5">
    <property type="entry name" value="TRICARBOXYLIC TRANSPORT PROTEIN"/>
    <property type="match status" value="1"/>
</dbReference>
<dbReference type="GeneID" id="57964129"/>
<protein>
    <recommendedName>
        <fullName evidence="2">DUF112 domain-containing protein</fullName>
    </recommendedName>
</protein>
<dbReference type="AlphaFoldDB" id="A0A829W7J3"/>
<dbReference type="RefSeq" id="WP_235388367.1">
    <property type="nucleotide sequence ID" value="NZ_AP031445.1"/>
</dbReference>
<organism evidence="3 4">
    <name type="scientific">Enterocloster clostridioformis</name>
    <dbReference type="NCBI Taxonomy" id="1531"/>
    <lineage>
        <taxon>Bacteria</taxon>
        <taxon>Bacillati</taxon>
        <taxon>Bacillota</taxon>
        <taxon>Clostridia</taxon>
        <taxon>Lachnospirales</taxon>
        <taxon>Lachnospiraceae</taxon>
        <taxon>Enterocloster</taxon>
    </lineage>
</organism>
<keyword evidence="1" id="KW-1133">Transmembrane helix</keyword>
<dbReference type="PANTHER" id="PTHR35342">
    <property type="entry name" value="TRICARBOXYLIC TRANSPORT PROTEIN"/>
    <property type="match status" value="1"/>
</dbReference>
<evidence type="ECO:0000259" key="2">
    <source>
        <dbReference type="Pfam" id="PF01970"/>
    </source>
</evidence>
<comment type="caution">
    <text evidence="3">The sequence shown here is derived from an EMBL/GenBank/DDBJ whole genome shotgun (WGS) entry which is preliminary data.</text>
</comment>
<evidence type="ECO:0000256" key="1">
    <source>
        <dbReference type="SAM" id="Phobius"/>
    </source>
</evidence>
<dbReference type="EMBL" id="BJLB01000001">
    <property type="protein sequence ID" value="GEA38237.1"/>
    <property type="molecule type" value="Genomic_DNA"/>
</dbReference>
<evidence type="ECO:0000313" key="3">
    <source>
        <dbReference type="EMBL" id="GEA38237.1"/>
    </source>
</evidence>
<evidence type="ECO:0000313" key="4">
    <source>
        <dbReference type="Proteomes" id="UP000315200"/>
    </source>
</evidence>
<keyword evidence="1" id="KW-0812">Transmembrane</keyword>
<feature type="domain" description="DUF112" evidence="2">
    <location>
        <begin position="17"/>
        <end position="112"/>
    </location>
</feature>
<proteinExistence type="predicted"/>
<feature type="transmembrane region" description="Helical" evidence="1">
    <location>
        <begin position="20"/>
        <end position="46"/>
    </location>
</feature>
<dbReference type="InterPro" id="IPR002823">
    <property type="entry name" value="DUF112_TM"/>
</dbReference>